<dbReference type="InterPro" id="IPR016181">
    <property type="entry name" value="Acyl_CoA_acyltransferase"/>
</dbReference>
<evidence type="ECO:0000259" key="1">
    <source>
        <dbReference type="PROSITE" id="PS51186"/>
    </source>
</evidence>
<evidence type="ECO:0000313" key="3">
    <source>
        <dbReference type="Proteomes" id="UP000011625"/>
    </source>
</evidence>
<dbReference type="InterPro" id="IPR000182">
    <property type="entry name" value="GNAT_dom"/>
</dbReference>
<evidence type="ECO:0000313" key="2">
    <source>
        <dbReference type="EMBL" id="EMA55127.1"/>
    </source>
</evidence>
<comment type="caution">
    <text evidence="2">The sequence shown here is derived from an EMBL/GenBank/DDBJ whole genome shotgun (WGS) entry which is preliminary data.</text>
</comment>
<proteinExistence type="predicted"/>
<dbReference type="OrthoDB" id="194677at2157"/>
<keyword evidence="2" id="KW-0808">Transferase</keyword>
<dbReference type="PATRIC" id="fig|1227456.3.peg.755"/>
<gene>
    <name evidence="2" type="ORF">C450_03632</name>
</gene>
<keyword evidence="3" id="KW-1185">Reference proteome</keyword>
<dbReference type="EMBL" id="AOME01000015">
    <property type="protein sequence ID" value="EMA55127.1"/>
    <property type="molecule type" value="Genomic_DNA"/>
</dbReference>
<dbReference type="AlphaFoldDB" id="M0NAY6"/>
<dbReference type="PROSITE" id="PS51186">
    <property type="entry name" value="GNAT"/>
    <property type="match status" value="1"/>
</dbReference>
<dbReference type="GO" id="GO:0016747">
    <property type="term" value="F:acyltransferase activity, transferring groups other than amino-acyl groups"/>
    <property type="evidence" value="ECO:0007669"/>
    <property type="project" value="InterPro"/>
</dbReference>
<accession>M0NAY6</accession>
<dbReference type="SUPFAM" id="SSF55729">
    <property type="entry name" value="Acyl-CoA N-acyltransferases (Nat)"/>
    <property type="match status" value="1"/>
</dbReference>
<dbReference type="Pfam" id="PF13508">
    <property type="entry name" value="Acetyltransf_7"/>
    <property type="match status" value="1"/>
</dbReference>
<sequence>MGVLDGAALAVEADAVRGAIDREAVLVAVVDDRVLGACVLDDQEITTIAVRRARRDQGIGTRLVETAAEHHTANDAPLIAWFDAPVRPFYTSLGFAIEPADEPGRFRGQLD</sequence>
<dbReference type="STRING" id="1227456.C450_03632"/>
<dbReference type="RefSeq" id="WP_005040102.1">
    <property type="nucleotide sequence ID" value="NZ_AOME01000015.1"/>
</dbReference>
<dbReference type="Gene3D" id="3.40.630.30">
    <property type="match status" value="1"/>
</dbReference>
<dbReference type="Proteomes" id="UP000011625">
    <property type="component" value="Unassembled WGS sequence"/>
</dbReference>
<dbReference type="CDD" id="cd04301">
    <property type="entry name" value="NAT_SF"/>
    <property type="match status" value="1"/>
</dbReference>
<organism evidence="2 3">
    <name type="scientific">Halococcus salifodinae DSM 8989</name>
    <dbReference type="NCBI Taxonomy" id="1227456"/>
    <lineage>
        <taxon>Archaea</taxon>
        <taxon>Methanobacteriati</taxon>
        <taxon>Methanobacteriota</taxon>
        <taxon>Stenosarchaea group</taxon>
        <taxon>Halobacteria</taxon>
        <taxon>Halobacteriales</taxon>
        <taxon>Halococcaceae</taxon>
        <taxon>Halococcus</taxon>
    </lineage>
</organism>
<name>M0NAY6_9EURY</name>
<protein>
    <submittedName>
        <fullName evidence="2">Acetyltransferase</fullName>
    </submittedName>
</protein>
<reference evidence="2 3" key="1">
    <citation type="journal article" date="2014" name="PLoS Genet.">
        <title>Phylogenetically driven sequencing of extremely halophilic archaea reveals strategies for static and dynamic osmo-response.</title>
        <authorList>
            <person name="Becker E.A."/>
            <person name="Seitzer P.M."/>
            <person name="Tritt A."/>
            <person name="Larsen D."/>
            <person name="Krusor M."/>
            <person name="Yao A.I."/>
            <person name="Wu D."/>
            <person name="Madern D."/>
            <person name="Eisen J.A."/>
            <person name="Darling A.E."/>
            <person name="Facciotti M.T."/>
        </authorList>
    </citation>
    <scope>NUCLEOTIDE SEQUENCE [LARGE SCALE GENOMIC DNA]</scope>
    <source>
        <strain evidence="2 3">DSM 8989</strain>
    </source>
</reference>
<feature type="domain" description="N-acetyltransferase" evidence="1">
    <location>
        <begin position="1"/>
        <end position="111"/>
    </location>
</feature>